<dbReference type="EMBL" id="QXDF01000003">
    <property type="protein sequence ID" value="RIA47457.1"/>
    <property type="molecule type" value="Genomic_DNA"/>
</dbReference>
<feature type="domain" description="DNA methylase adenine-specific" evidence="8">
    <location>
        <begin position="286"/>
        <end position="351"/>
    </location>
</feature>
<dbReference type="InterPro" id="IPR011639">
    <property type="entry name" value="MethylTrfase_TaqI-like_dom"/>
</dbReference>
<dbReference type="PANTHER" id="PTHR33841">
    <property type="entry name" value="DNA METHYLTRANSFERASE YEEA-RELATED"/>
    <property type="match status" value="1"/>
</dbReference>
<gene>
    <name evidence="10" type="ORF">BXY53_2537</name>
</gene>
<keyword evidence="11" id="KW-1185">Reference proteome</keyword>
<evidence type="ECO:0000256" key="7">
    <source>
        <dbReference type="ARBA" id="ARBA00047942"/>
    </source>
</evidence>
<feature type="domain" description="Type II methyltransferase M.TaqI-like" evidence="9">
    <location>
        <begin position="373"/>
        <end position="621"/>
    </location>
</feature>
<dbReference type="Proteomes" id="UP000266273">
    <property type="component" value="Unassembled WGS sequence"/>
</dbReference>
<keyword evidence="6" id="KW-0680">Restriction system</keyword>
<accession>A0A397PJX6</accession>
<dbReference type="AlphaFoldDB" id="A0A397PJX6"/>
<evidence type="ECO:0000259" key="9">
    <source>
        <dbReference type="Pfam" id="PF07669"/>
    </source>
</evidence>
<dbReference type="PANTHER" id="PTHR33841:SF4">
    <property type="entry name" value="RESTRICTION MODIFICATION SYSTEM DNA SPECIFICITY DOMAIN"/>
    <property type="match status" value="1"/>
</dbReference>
<dbReference type="InterPro" id="IPR050953">
    <property type="entry name" value="N4_N6_ade-DNA_methylase"/>
</dbReference>
<evidence type="ECO:0000256" key="1">
    <source>
        <dbReference type="ARBA" id="ARBA00006594"/>
    </source>
</evidence>
<organism evidence="10 11">
    <name type="scientific">Dichotomicrobium thermohalophilum</name>
    <dbReference type="NCBI Taxonomy" id="933063"/>
    <lineage>
        <taxon>Bacteria</taxon>
        <taxon>Pseudomonadati</taxon>
        <taxon>Pseudomonadota</taxon>
        <taxon>Alphaproteobacteria</taxon>
        <taxon>Hyphomicrobiales</taxon>
        <taxon>Hyphomicrobiaceae</taxon>
        <taxon>Dichotomicrobium</taxon>
    </lineage>
</organism>
<dbReference type="SUPFAM" id="SSF53335">
    <property type="entry name" value="S-adenosyl-L-methionine-dependent methyltransferases"/>
    <property type="match status" value="1"/>
</dbReference>
<dbReference type="PROSITE" id="PS00092">
    <property type="entry name" value="N6_MTASE"/>
    <property type="match status" value="1"/>
</dbReference>
<dbReference type="GO" id="GO:0009007">
    <property type="term" value="F:site-specific DNA-methyltransferase (adenine-specific) activity"/>
    <property type="evidence" value="ECO:0007669"/>
    <property type="project" value="UniProtKB-EC"/>
</dbReference>
<evidence type="ECO:0000256" key="3">
    <source>
        <dbReference type="ARBA" id="ARBA00022603"/>
    </source>
</evidence>
<dbReference type="EC" id="2.1.1.72" evidence="2"/>
<dbReference type="GO" id="GO:0008170">
    <property type="term" value="F:N-methyltransferase activity"/>
    <property type="evidence" value="ECO:0007669"/>
    <property type="project" value="InterPro"/>
</dbReference>
<reference evidence="10 11" key="1">
    <citation type="submission" date="2018-08" db="EMBL/GenBank/DDBJ databases">
        <title>Genomic Encyclopedia of Archaeal and Bacterial Type Strains, Phase II (KMG-II): from individual species to whole genera.</title>
        <authorList>
            <person name="Goeker M."/>
        </authorList>
    </citation>
    <scope>NUCLEOTIDE SEQUENCE [LARGE SCALE GENOMIC DNA]</scope>
    <source>
        <strain evidence="10 11">DSM 5002</strain>
    </source>
</reference>
<dbReference type="InterPro" id="IPR003356">
    <property type="entry name" value="DNA_methylase_A-5"/>
</dbReference>
<keyword evidence="3 10" id="KW-0489">Methyltransferase</keyword>
<dbReference type="InterPro" id="IPR002052">
    <property type="entry name" value="DNA_methylase_N6_adenine_CS"/>
</dbReference>
<proteinExistence type="inferred from homology"/>
<sequence>MSNERIDSLLQDLARKPGHDEVKSSIRELLVAEFKADRVDVYFEEPVPEVRGRIDAVLGRTIFEVKSDLGRERADAERRVPDYLAGREGDTGERYVAVVTDGLDWIAYELRAGILVTLKEWRLDPSCPGQFLGHLKGTLAVGSELAPDAETIRLQLGAESVAFKRALADLSDAWEKVADRPTAALKRQLWQQLLRLVYGNDIEDEALWFQHTFLVIVAKAIAAKVLELPTSKPDDLLSGQQFVAHGVNGAVESDFFDWILEAPGGPDLVQRIVRHVARFRLVDVDTDVLKVLYESLIDRAQRHGLGEYYTPDWLAKKVVRHTVSDPLNQRVLDPACGSGTFLFHAVKRFLSVAAEEGIPEPERAARATTLVAGMDIHPVAAIIARVTYLLALGPVLGSRAASISIPVYVGDALQLSVKHMLAGEELIVSVPAPPAKEPRGQVATGEKALRFPQVVCRDPALLDSVVQRMQDHSEQGRGVKAFVAAVRSLGIADEGVLADLAETYRLYDELRRTDRNSIWAYVARNLSRPLYLSADTRKADVIVGNPPWLAFRHMNKDLQNRFRELSRGERVYVGGKLAAQNDLSALFFARAVALYLKRDGRIAFVMPMAALTRGQFEAFRNGSFGSSKVAFDEAWTFDDSVEPLFPVPSCVVFARREHALAKAMPDRVTAFSGRLPKRDASEEMADLHLTITENAPALETAQYEGGSAYRSAFRQGATLVPRMLCLVERAPVSRLGGNPAAPLVRSWRSRQEKEPWKSLQGLEGNVEAEFLRPVYLGESIAPFRVLRAFEGVIPTDQNGNVLDAAGASRRGLVHLASWMENAEAAWNANKTSDMFLVDRWNYHNELGAQFPVPSLRVAYATSGKIPAAVVLADSSAIVESGVYWAKLESLDEARYITTVLNSETARMRIADFQARGQWGARHFHKVMFNLPIPRFAAQNPLHGDLAAAGAEAEQVAAAIDIPKTVGFQKAREVIRTALAEAGLSQQIDDLVTRLLDGS</sequence>
<evidence type="ECO:0000259" key="8">
    <source>
        <dbReference type="Pfam" id="PF02384"/>
    </source>
</evidence>
<name>A0A397PJX6_9HYPH</name>
<evidence type="ECO:0000313" key="11">
    <source>
        <dbReference type="Proteomes" id="UP000266273"/>
    </source>
</evidence>
<comment type="catalytic activity">
    <reaction evidence="7">
        <text>a 2'-deoxyadenosine in DNA + S-adenosyl-L-methionine = an N(6)-methyl-2'-deoxyadenosine in DNA + S-adenosyl-L-homocysteine + H(+)</text>
        <dbReference type="Rhea" id="RHEA:15197"/>
        <dbReference type="Rhea" id="RHEA-COMP:12418"/>
        <dbReference type="Rhea" id="RHEA-COMP:12419"/>
        <dbReference type="ChEBI" id="CHEBI:15378"/>
        <dbReference type="ChEBI" id="CHEBI:57856"/>
        <dbReference type="ChEBI" id="CHEBI:59789"/>
        <dbReference type="ChEBI" id="CHEBI:90615"/>
        <dbReference type="ChEBI" id="CHEBI:90616"/>
        <dbReference type="EC" id="2.1.1.72"/>
    </reaction>
</comment>
<evidence type="ECO:0000313" key="10">
    <source>
        <dbReference type="EMBL" id="RIA47457.1"/>
    </source>
</evidence>
<dbReference type="InterPro" id="IPR029063">
    <property type="entry name" value="SAM-dependent_MTases_sf"/>
</dbReference>
<dbReference type="Pfam" id="PF02384">
    <property type="entry name" value="N6_Mtase"/>
    <property type="match status" value="1"/>
</dbReference>
<dbReference type="Gene3D" id="3.40.50.150">
    <property type="entry name" value="Vaccinia Virus protein VP39"/>
    <property type="match status" value="1"/>
</dbReference>
<comment type="similarity">
    <text evidence="1">Belongs to the N(4)/N(6)-methyltransferase family.</text>
</comment>
<dbReference type="GO" id="GO:0032259">
    <property type="term" value="P:methylation"/>
    <property type="evidence" value="ECO:0007669"/>
    <property type="project" value="UniProtKB-KW"/>
</dbReference>
<dbReference type="PRINTS" id="PR00507">
    <property type="entry name" value="N12N6MTFRASE"/>
</dbReference>
<dbReference type="Pfam" id="PF07669">
    <property type="entry name" value="Eco57I"/>
    <property type="match status" value="1"/>
</dbReference>
<keyword evidence="4" id="KW-0808">Transferase</keyword>
<evidence type="ECO:0000256" key="4">
    <source>
        <dbReference type="ARBA" id="ARBA00022679"/>
    </source>
</evidence>
<dbReference type="GO" id="GO:0009307">
    <property type="term" value="P:DNA restriction-modification system"/>
    <property type="evidence" value="ECO:0007669"/>
    <property type="project" value="UniProtKB-KW"/>
</dbReference>
<protein>
    <recommendedName>
        <fullName evidence="2">site-specific DNA-methyltransferase (adenine-specific)</fullName>
        <ecNumber evidence="2">2.1.1.72</ecNumber>
    </recommendedName>
</protein>
<evidence type="ECO:0000256" key="2">
    <source>
        <dbReference type="ARBA" id="ARBA00011900"/>
    </source>
</evidence>
<dbReference type="RefSeq" id="WP_170144449.1">
    <property type="nucleotide sequence ID" value="NZ_QXDF01000003.1"/>
</dbReference>
<dbReference type="GO" id="GO:0003677">
    <property type="term" value="F:DNA binding"/>
    <property type="evidence" value="ECO:0007669"/>
    <property type="project" value="InterPro"/>
</dbReference>
<keyword evidence="5" id="KW-0949">S-adenosyl-L-methionine</keyword>
<evidence type="ECO:0000256" key="5">
    <source>
        <dbReference type="ARBA" id="ARBA00022691"/>
    </source>
</evidence>
<evidence type="ECO:0000256" key="6">
    <source>
        <dbReference type="ARBA" id="ARBA00022747"/>
    </source>
</evidence>
<comment type="caution">
    <text evidence="10">The sequence shown here is derived from an EMBL/GenBank/DDBJ whole genome shotgun (WGS) entry which is preliminary data.</text>
</comment>